<dbReference type="EMBL" id="JBHTHU010000001">
    <property type="protein sequence ID" value="MFD0748849.1"/>
    <property type="molecule type" value="Genomic_DNA"/>
</dbReference>
<accession>A0ABW2YRK2</accession>
<proteinExistence type="predicted"/>
<keyword evidence="2" id="KW-1185">Reference proteome</keyword>
<evidence type="ECO:0000313" key="2">
    <source>
        <dbReference type="Proteomes" id="UP001596958"/>
    </source>
</evidence>
<organism evidence="1 2">
    <name type="scientific">Mucilaginibacter calamicampi</name>
    <dbReference type="NCBI Taxonomy" id="1302352"/>
    <lineage>
        <taxon>Bacteria</taxon>
        <taxon>Pseudomonadati</taxon>
        <taxon>Bacteroidota</taxon>
        <taxon>Sphingobacteriia</taxon>
        <taxon>Sphingobacteriales</taxon>
        <taxon>Sphingobacteriaceae</taxon>
        <taxon>Mucilaginibacter</taxon>
    </lineage>
</organism>
<name>A0ABW2YRK2_9SPHI</name>
<dbReference type="Proteomes" id="UP001596958">
    <property type="component" value="Unassembled WGS sequence"/>
</dbReference>
<protein>
    <submittedName>
        <fullName evidence="1">Uncharacterized protein</fullName>
    </submittedName>
</protein>
<dbReference type="RefSeq" id="WP_377096724.1">
    <property type="nucleotide sequence ID" value="NZ_JBHTHU010000001.1"/>
</dbReference>
<comment type="caution">
    <text evidence="1">The sequence shown here is derived from an EMBL/GenBank/DDBJ whole genome shotgun (WGS) entry which is preliminary data.</text>
</comment>
<evidence type="ECO:0000313" key="1">
    <source>
        <dbReference type="EMBL" id="MFD0748849.1"/>
    </source>
</evidence>
<gene>
    <name evidence="1" type="ORF">ACFQZS_01765</name>
</gene>
<reference evidence="2" key="1">
    <citation type="journal article" date="2019" name="Int. J. Syst. Evol. Microbiol.">
        <title>The Global Catalogue of Microorganisms (GCM) 10K type strain sequencing project: providing services to taxonomists for standard genome sequencing and annotation.</title>
        <authorList>
            <consortium name="The Broad Institute Genomics Platform"/>
            <consortium name="The Broad Institute Genome Sequencing Center for Infectious Disease"/>
            <person name="Wu L."/>
            <person name="Ma J."/>
        </authorList>
    </citation>
    <scope>NUCLEOTIDE SEQUENCE [LARGE SCALE GENOMIC DNA]</scope>
    <source>
        <strain evidence="2">CCUG 63418</strain>
    </source>
</reference>
<sequence length="120" mass="13245">MITVIGIFANPALAEQAADYLLANEFENENIDRHTNDPTRAESDRVGNLFSHLYENQDEADHYASLARFGTIISVHAASTREAQEAVDALNNHGAISVDANDTRSLLIEKIIVPELRLRG</sequence>